<reference evidence="2 3" key="1">
    <citation type="submission" date="2017-01" db="EMBL/GenBank/DDBJ databases">
        <title>Complete genome of Lacinutrix venerupis DOK2-8 isolated from seawater in Dokdo.</title>
        <authorList>
            <person name="Chi W.-J."/>
            <person name="Kim J.H."/>
        </authorList>
    </citation>
    <scope>NUCLEOTIDE SEQUENCE [LARGE SCALE GENOMIC DNA]</scope>
    <source>
        <strain evidence="2 3">DOK2-8</strain>
    </source>
</reference>
<proteinExistence type="predicted"/>
<evidence type="ECO:0000313" key="2">
    <source>
        <dbReference type="EMBL" id="APY01128.1"/>
    </source>
</evidence>
<accession>A0AAC9LP09</accession>
<feature type="chain" id="PRO_5042222036" description="Carboxypeptidase-like protein" evidence="1">
    <location>
        <begin position="21"/>
        <end position="263"/>
    </location>
</feature>
<keyword evidence="3" id="KW-1185">Reference proteome</keyword>
<name>A0AAC9LP09_9FLAO</name>
<feature type="signal peptide" evidence="1">
    <location>
        <begin position="1"/>
        <end position="20"/>
    </location>
</feature>
<sequence>MKKRTNICFLLFLFSSIGFSQNLTLNGIVTGEETVENIHVINRSQKKYTTTNEKGYFKIEALKNDTIVFTSVQYKPYIHIITSKNILDKELSVALEINVNELPEAVIGFTLTGDLNKDILNSDAKRPINFYDVGIPGYTGKKMRKSERLLAEAGEFKPSMLLGVLAGGIPLNPILNGISGRTKELKKRVALEDNTIFMNALKNRLSEAFFKENELKKELRADFFYFCAEDKNFETRCAISDLEALKFMKEKYLVYKENLESKE</sequence>
<gene>
    <name evidence="2" type="ORF">BWR22_12685</name>
</gene>
<dbReference type="Proteomes" id="UP000187506">
    <property type="component" value="Chromosome"/>
</dbReference>
<evidence type="ECO:0000313" key="3">
    <source>
        <dbReference type="Proteomes" id="UP000187506"/>
    </source>
</evidence>
<organism evidence="2 3">
    <name type="scientific">Lacinutrix venerupis</name>
    <dbReference type="NCBI Taxonomy" id="1486034"/>
    <lineage>
        <taxon>Bacteria</taxon>
        <taxon>Pseudomonadati</taxon>
        <taxon>Bacteroidota</taxon>
        <taxon>Flavobacteriia</taxon>
        <taxon>Flavobacteriales</taxon>
        <taxon>Flavobacteriaceae</taxon>
        <taxon>Lacinutrix</taxon>
    </lineage>
</organism>
<dbReference type="RefSeq" id="WP_076734032.1">
    <property type="nucleotide sequence ID" value="NZ_CP019352.1"/>
</dbReference>
<evidence type="ECO:0000256" key="1">
    <source>
        <dbReference type="SAM" id="SignalP"/>
    </source>
</evidence>
<dbReference type="SUPFAM" id="SSF49464">
    <property type="entry name" value="Carboxypeptidase regulatory domain-like"/>
    <property type="match status" value="1"/>
</dbReference>
<protein>
    <recommendedName>
        <fullName evidence="4">Carboxypeptidase-like protein</fullName>
    </recommendedName>
</protein>
<dbReference type="InterPro" id="IPR008969">
    <property type="entry name" value="CarboxyPept-like_regulatory"/>
</dbReference>
<evidence type="ECO:0008006" key="4">
    <source>
        <dbReference type="Google" id="ProtNLM"/>
    </source>
</evidence>
<dbReference type="EMBL" id="CP019352">
    <property type="protein sequence ID" value="APY01128.1"/>
    <property type="molecule type" value="Genomic_DNA"/>
</dbReference>
<dbReference type="KEGG" id="lvn:BWR22_12685"/>
<keyword evidence="1" id="KW-0732">Signal</keyword>
<dbReference type="AlphaFoldDB" id="A0AAC9LP09"/>